<name>A0A6C0HQV1_9ZZZZ</name>
<sequence>MNLHEDKDNDKDADKDESNKTKVIMDKKDYKMTRIDKYNYLFEYEITNNKILLDKVINLDFIKLIYELNKHDIFDDFYLDVTGSESATVYILFKHFFDDFGVPQKYAHIDISIEKKEKQIIFKTTTNNVAPKVNIPNKDAQLIPINSVTATCDLITPHKASIKTATSFHKSMQLPEFIEKLATTVISKIFLRTKQFIEKIAINNTT</sequence>
<proteinExistence type="predicted"/>
<evidence type="ECO:0000313" key="1">
    <source>
        <dbReference type="EMBL" id="QHT82495.1"/>
    </source>
</evidence>
<accession>A0A6C0HQV1</accession>
<dbReference type="AlphaFoldDB" id="A0A6C0HQV1"/>
<organism evidence="1">
    <name type="scientific">viral metagenome</name>
    <dbReference type="NCBI Taxonomy" id="1070528"/>
    <lineage>
        <taxon>unclassified sequences</taxon>
        <taxon>metagenomes</taxon>
        <taxon>organismal metagenomes</taxon>
    </lineage>
</organism>
<evidence type="ECO:0008006" key="2">
    <source>
        <dbReference type="Google" id="ProtNLM"/>
    </source>
</evidence>
<protein>
    <recommendedName>
        <fullName evidence="2">DUF1997 domain-containing protein</fullName>
    </recommendedName>
</protein>
<reference evidence="1" key="1">
    <citation type="journal article" date="2020" name="Nature">
        <title>Giant virus diversity and host interactions through global metagenomics.</title>
        <authorList>
            <person name="Schulz F."/>
            <person name="Roux S."/>
            <person name="Paez-Espino D."/>
            <person name="Jungbluth S."/>
            <person name="Walsh D.A."/>
            <person name="Denef V.J."/>
            <person name="McMahon K.D."/>
            <person name="Konstantinidis K.T."/>
            <person name="Eloe-Fadrosh E.A."/>
            <person name="Kyrpides N.C."/>
            <person name="Woyke T."/>
        </authorList>
    </citation>
    <scope>NUCLEOTIDE SEQUENCE</scope>
    <source>
        <strain evidence="1">GVMAG-M-3300023184-165</strain>
    </source>
</reference>
<dbReference type="EMBL" id="MN740002">
    <property type="protein sequence ID" value="QHT82495.1"/>
    <property type="molecule type" value="Genomic_DNA"/>
</dbReference>